<comment type="caution">
    <text evidence="2">The sequence shown here is derived from an EMBL/GenBank/DDBJ whole genome shotgun (WGS) entry which is preliminary data.</text>
</comment>
<feature type="region of interest" description="Disordered" evidence="1">
    <location>
        <begin position="216"/>
        <end position="236"/>
    </location>
</feature>
<dbReference type="Gene3D" id="3.30.70.2970">
    <property type="entry name" value="Protein of unknown function (DUF541), domain 2"/>
    <property type="match status" value="1"/>
</dbReference>
<gene>
    <name evidence="2" type="ORF">A2573_02020</name>
</gene>
<protein>
    <recommendedName>
        <fullName evidence="4">26 kDa periplasmic immunogenic protein</fullName>
    </recommendedName>
</protein>
<dbReference type="InterPro" id="IPR007497">
    <property type="entry name" value="SIMPL/DUF541"/>
</dbReference>
<evidence type="ECO:0000313" key="2">
    <source>
        <dbReference type="EMBL" id="OGM88166.1"/>
    </source>
</evidence>
<organism evidence="2 3">
    <name type="scientific">Candidatus Woesebacteria bacterium RIFOXYD1_FULL_43_18</name>
    <dbReference type="NCBI Taxonomy" id="1802551"/>
    <lineage>
        <taxon>Bacteria</taxon>
        <taxon>Candidatus Woeseibacteriota</taxon>
    </lineage>
</organism>
<evidence type="ECO:0008006" key="4">
    <source>
        <dbReference type="Google" id="ProtNLM"/>
    </source>
</evidence>
<dbReference type="PANTHER" id="PTHR34387">
    <property type="entry name" value="SLR1258 PROTEIN"/>
    <property type="match status" value="1"/>
</dbReference>
<dbReference type="GO" id="GO:0006974">
    <property type="term" value="P:DNA damage response"/>
    <property type="evidence" value="ECO:0007669"/>
    <property type="project" value="TreeGrafter"/>
</dbReference>
<dbReference type="Proteomes" id="UP000177596">
    <property type="component" value="Unassembled WGS sequence"/>
</dbReference>
<proteinExistence type="predicted"/>
<evidence type="ECO:0000313" key="3">
    <source>
        <dbReference type="Proteomes" id="UP000177596"/>
    </source>
</evidence>
<evidence type="ECO:0000256" key="1">
    <source>
        <dbReference type="SAM" id="MobiDB-lite"/>
    </source>
</evidence>
<dbReference type="InterPro" id="IPR052022">
    <property type="entry name" value="26kDa_periplasmic_antigen"/>
</dbReference>
<name>A0A1F8DIF9_9BACT</name>
<dbReference type="PANTHER" id="PTHR34387:SF1">
    <property type="entry name" value="PERIPLASMIC IMMUNOGENIC PROTEIN"/>
    <property type="match status" value="1"/>
</dbReference>
<sequence>MKEKNVNFAGSIIIFFVLLFVFAKWGPPINFSSSTQVKGEPFVVQGTGKVTVAPDIAKIDIGISESGTNLKAVQDSVNKKSQDLVAQFKKLGIEEKDIKTISYSVYPQYDYTTSVQRITGYQVSTQYEVTIRDFAKINDTIASVTSFGANSIGGINFDLSEELKNKTRQTAREEAVEEAKNKAEGLAKAAEINLGKIVNVSESTPPSMRPFPLSAMGNESAEKSGIQPDVQPGTTEMEVTISLSYEVR</sequence>
<dbReference type="EMBL" id="MGIL01000015">
    <property type="protein sequence ID" value="OGM88166.1"/>
    <property type="molecule type" value="Genomic_DNA"/>
</dbReference>
<dbReference type="AlphaFoldDB" id="A0A1F8DIF9"/>
<dbReference type="Gene3D" id="3.30.110.170">
    <property type="entry name" value="Protein of unknown function (DUF541), domain 1"/>
    <property type="match status" value="1"/>
</dbReference>
<dbReference type="Pfam" id="PF04402">
    <property type="entry name" value="SIMPL"/>
    <property type="match status" value="1"/>
</dbReference>
<accession>A0A1F8DIF9</accession>
<reference evidence="2 3" key="1">
    <citation type="journal article" date="2016" name="Nat. Commun.">
        <title>Thousands of microbial genomes shed light on interconnected biogeochemical processes in an aquifer system.</title>
        <authorList>
            <person name="Anantharaman K."/>
            <person name="Brown C.T."/>
            <person name="Hug L.A."/>
            <person name="Sharon I."/>
            <person name="Castelle C.J."/>
            <person name="Probst A.J."/>
            <person name="Thomas B.C."/>
            <person name="Singh A."/>
            <person name="Wilkins M.J."/>
            <person name="Karaoz U."/>
            <person name="Brodie E.L."/>
            <person name="Williams K.H."/>
            <person name="Hubbard S.S."/>
            <person name="Banfield J.F."/>
        </authorList>
    </citation>
    <scope>NUCLEOTIDE SEQUENCE [LARGE SCALE GENOMIC DNA]</scope>
</reference>